<comment type="caution">
    <text evidence="4">The sequence shown here is derived from an EMBL/GenBank/DDBJ whole genome shotgun (WGS) entry which is preliminary data.</text>
</comment>
<dbReference type="InterPro" id="IPR036148">
    <property type="entry name" value="MmgE/PrpD_sf"/>
</dbReference>
<evidence type="ECO:0000313" key="4">
    <source>
        <dbReference type="EMBL" id="GAX57931.1"/>
    </source>
</evidence>
<evidence type="ECO:0000256" key="1">
    <source>
        <dbReference type="ARBA" id="ARBA00006174"/>
    </source>
</evidence>
<dbReference type="InterPro" id="IPR042188">
    <property type="entry name" value="MmgE/PrpD_sf_2"/>
</dbReference>
<dbReference type="Gene3D" id="3.30.1330.120">
    <property type="entry name" value="2-methylcitrate dehydratase PrpD"/>
    <property type="match status" value="1"/>
</dbReference>
<dbReference type="SUPFAM" id="SSF103378">
    <property type="entry name" value="2-methylcitrate dehydratase PrpD"/>
    <property type="match status" value="1"/>
</dbReference>
<dbReference type="Proteomes" id="UP000217446">
    <property type="component" value="Unassembled WGS sequence"/>
</dbReference>
<dbReference type="PANTHER" id="PTHR16943:SF8">
    <property type="entry name" value="2-METHYLCITRATE DEHYDRATASE"/>
    <property type="match status" value="1"/>
</dbReference>
<dbReference type="InterPro" id="IPR042183">
    <property type="entry name" value="MmgE/PrpD_sf_1"/>
</dbReference>
<dbReference type="Pfam" id="PF03972">
    <property type="entry name" value="MmgE_PrpD_N"/>
    <property type="match status" value="1"/>
</dbReference>
<dbReference type="STRING" id="1963.AQJ27_48160"/>
<dbReference type="InterPro" id="IPR045336">
    <property type="entry name" value="MmgE_PrpD_N"/>
</dbReference>
<dbReference type="GO" id="GO:0016829">
    <property type="term" value="F:lyase activity"/>
    <property type="evidence" value="ECO:0007669"/>
    <property type="project" value="InterPro"/>
</dbReference>
<dbReference type="EMBL" id="BDQI01000042">
    <property type="protein sequence ID" value="GAX57931.1"/>
    <property type="molecule type" value="Genomic_DNA"/>
</dbReference>
<dbReference type="Gene3D" id="1.10.4100.10">
    <property type="entry name" value="2-methylcitrate dehydratase PrpD"/>
    <property type="match status" value="1"/>
</dbReference>
<dbReference type="PANTHER" id="PTHR16943">
    <property type="entry name" value="2-METHYLCITRATE DEHYDRATASE-RELATED"/>
    <property type="match status" value="1"/>
</dbReference>
<name>A0A250VUW9_STROL</name>
<dbReference type="RefSeq" id="WP_067384674.1">
    <property type="nucleotide sequence ID" value="NZ_BDQI01000042.1"/>
</dbReference>
<dbReference type="Pfam" id="PF19305">
    <property type="entry name" value="MmgE_PrpD_C"/>
    <property type="match status" value="1"/>
</dbReference>
<organism evidence="4 5">
    <name type="scientific">Streptomyces olivochromogenes</name>
    <dbReference type="NCBI Taxonomy" id="1963"/>
    <lineage>
        <taxon>Bacteria</taxon>
        <taxon>Bacillati</taxon>
        <taxon>Actinomycetota</taxon>
        <taxon>Actinomycetes</taxon>
        <taxon>Kitasatosporales</taxon>
        <taxon>Streptomycetaceae</taxon>
        <taxon>Streptomyces</taxon>
    </lineage>
</organism>
<evidence type="ECO:0000313" key="5">
    <source>
        <dbReference type="Proteomes" id="UP000217446"/>
    </source>
</evidence>
<feature type="domain" description="MmgE/PrpD N-terminal" evidence="2">
    <location>
        <begin position="28"/>
        <end position="267"/>
    </location>
</feature>
<dbReference type="AlphaFoldDB" id="A0A250VUW9"/>
<comment type="similarity">
    <text evidence="1">Belongs to the PrpD family.</text>
</comment>
<accession>A0A250VUW9</accession>
<gene>
    <name evidence="4" type="ORF">SO3561_09502</name>
</gene>
<reference evidence="5" key="1">
    <citation type="submission" date="2017-05" db="EMBL/GenBank/DDBJ databases">
        <title>Streptomyces olivochromogenes NBRC 3561 whole genome shotgun sequence.</title>
        <authorList>
            <person name="Dohra H."/>
            <person name="Kodani S."/>
        </authorList>
    </citation>
    <scope>NUCLEOTIDE SEQUENCE [LARGE SCALE GENOMIC DNA]</scope>
    <source>
        <strain evidence="5">NBRC 3561</strain>
    </source>
</reference>
<proteinExistence type="inferred from homology"/>
<protein>
    <submittedName>
        <fullName evidence="4">MmgE/PrpD family protein</fullName>
    </submittedName>
</protein>
<keyword evidence="5" id="KW-1185">Reference proteome</keyword>
<sequence>MTTPDITAVSAIVNTGRPATDPDGPTGKLATWVAKTKLEDVPAKTRERARHLILDGIACALVGAQLPVSRTGVEGITALDDSGSAEIIGWGGLSTSAPSAALLNSSFIQGFELDDFHPTAPLHSNSIILPAMLGAASRIGKVTGADFLLGAILGYETGPRVGLALGGLDMLSRGWHSGTVFGPLASAAAAGKLYGLDAAGFEDAFGIGATQACGLMSAQFESMVKRMQHGFASRNGLTGAALAAVGYVGIKRVFEREYGGYLAAFGEGHHPDATQIYANLGTFWETDRITVKAYSAMGLLHAAIDAALELRAEGVKPDEVESIEIDMPEAAYGHGGWKAERPMEPIGAQMNVAYAVAVALLDGNVLIDQFTANRINSDDVWNLIDRTTTRHEATYDELPVEQRLTTRVAITLTDGSVQDKTVVHPHGTGDRALTNAEIVEKYRNLTHSVISADRQSAIESAVLDLDNMADISALVALLTPTVRAASTD</sequence>
<evidence type="ECO:0000259" key="3">
    <source>
        <dbReference type="Pfam" id="PF19305"/>
    </source>
</evidence>
<evidence type="ECO:0000259" key="2">
    <source>
        <dbReference type="Pfam" id="PF03972"/>
    </source>
</evidence>
<feature type="domain" description="MmgE/PrpD C-terminal" evidence="3">
    <location>
        <begin position="294"/>
        <end position="466"/>
    </location>
</feature>
<dbReference type="InterPro" id="IPR045337">
    <property type="entry name" value="MmgE_PrpD_C"/>
</dbReference>
<dbReference type="InterPro" id="IPR005656">
    <property type="entry name" value="MmgE_PrpD"/>
</dbReference>